<dbReference type="InterPro" id="IPR013498">
    <property type="entry name" value="Topo_IA_Znf"/>
</dbReference>
<dbReference type="PANTHER" id="PTHR42785:SF1">
    <property type="entry name" value="DNA TOPOISOMERASE"/>
    <property type="match status" value="1"/>
</dbReference>
<dbReference type="CDD" id="cd00186">
    <property type="entry name" value="TOP1Ac"/>
    <property type="match status" value="1"/>
</dbReference>
<keyword evidence="8 10" id="KW-0238">DNA-binding</keyword>
<dbReference type="PROSITE" id="PS52039">
    <property type="entry name" value="TOPO_IA_2"/>
    <property type="match status" value="1"/>
</dbReference>
<keyword evidence="5" id="KW-0862">Zinc</keyword>
<keyword evidence="9 10" id="KW-0413">Isomerase</keyword>
<comment type="caution">
    <text evidence="10">Lacks conserved residue(s) required for the propagation of feature annotation.</text>
</comment>
<keyword evidence="3" id="KW-0479">Metal-binding</keyword>
<comment type="function">
    <text evidence="10">Releases the supercoiling and torsional tension of DNA, which is introduced during the DNA replication and transcription, by transiently cleaving and rejoining one strand of the DNA duplex. Introduces a single-strand break via transesterification at a target site in duplex DNA. The scissile phosphodiester is attacked by the catalytic tyrosine of the enzyme, resulting in the formation of a DNA-(5'-phosphotyrosyl)-enzyme intermediate and the expulsion of a 3'-OH DNA strand. The free DNA strand then undergoes passage around the unbroken strand, thus removing DNA supercoils. Finally, in the religation step, the DNA 3'-OH attacks the covalent intermediate to expel the active-site tyrosine and restore the DNA phosphodiester backbone.</text>
</comment>
<evidence type="ECO:0000259" key="13">
    <source>
        <dbReference type="PROSITE" id="PS52039"/>
    </source>
</evidence>
<proteinExistence type="inferred from homology"/>
<feature type="site" description="Interaction with DNA" evidence="10">
    <location>
        <position position="31"/>
    </location>
</feature>
<evidence type="ECO:0000256" key="3">
    <source>
        <dbReference type="ARBA" id="ARBA00022723"/>
    </source>
</evidence>
<evidence type="ECO:0000256" key="8">
    <source>
        <dbReference type="ARBA" id="ARBA00023125"/>
    </source>
</evidence>
<dbReference type="Gene3D" id="2.70.20.10">
    <property type="entry name" value="Topoisomerase I, domain 3"/>
    <property type="match status" value="1"/>
</dbReference>
<dbReference type="Pfam" id="PF13368">
    <property type="entry name" value="Toprim_C_rpt"/>
    <property type="match status" value="3"/>
</dbReference>
<dbReference type="RefSeq" id="WP_264227552.1">
    <property type="nucleotide sequence ID" value="NZ_CP107716.1"/>
</dbReference>
<accession>A0ABY6ITT0</accession>
<dbReference type="InterPro" id="IPR013825">
    <property type="entry name" value="Topo_IA_cen_sub2"/>
</dbReference>
<feature type="region of interest" description="Interaction with DNA" evidence="10">
    <location>
        <begin position="166"/>
        <end position="171"/>
    </location>
</feature>
<evidence type="ECO:0000256" key="5">
    <source>
        <dbReference type="ARBA" id="ARBA00022833"/>
    </source>
</evidence>
<dbReference type="Gene3D" id="1.10.290.10">
    <property type="entry name" value="Topoisomerase I, domain 4"/>
    <property type="match status" value="1"/>
</dbReference>
<dbReference type="Gene3D" id="3.30.65.10">
    <property type="entry name" value="Bacterial Topoisomerase I, domain 1"/>
    <property type="match status" value="1"/>
</dbReference>
<dbReference type="EMBL" id="CP107716">
    <property type="protein sequence ID" value="UYQ74005.1"/>
    <property type="molecule type" value="Genomic_DNA"/>
</dbReference>
<feature type="compositionally biased region" description="Basic residues" evidence="11">
    <location>
        <begin position="826"/>
        <end position="864"/>
    </location>
</feature>
<feature type="site" description="Interaction with DNA" evidence="10">
    <location>
        <position position="143"/>
    </location>
</feature>
<feature type="site" description="Interaction with DNA" evidence="10">
    <location>
        <position position="491"/>
    </location>
</feature>
<evidence type="ECO:0000313" key="14">
    <source>
        <dbReference type="EMBL" id="UYQ74005.1"/>
    </source>
</evidence>
<dbReference type="Gene3D" id="3.40.50.140">
    <property type="match status" value="1"/>
</dbReference>
<dbReference type="CDD" id="cd03363">
    <property type="entry name" value="TOPRIM_TopoIA_TopoI"/>
    <property type="match status" value="1"/>
</dbReference>
<feature type="site" description="Interaction with DNA" evidence="10">
    <location>
        <position position="297"/>
    </location>
</feature>
<dbReference type="Pfam" id="PF01396">
    <property type="entry name" value="Zn_ribbon_Top1"/>
    <property type="match status" value="1"/>
</dbReference>
<dbReference type="PRINTS" id="PR00417">
    <property type="entry name" value="PRTPISMRASEI"/>
</dbReference>
<evidence type="ECO:0000256" key="11">
    <source>
        <dbReference type="SAM" id="MobiDB-lite"/>
    </source>
</evidence>
<evidence type="ECO:0000313" key="15">
    <source>
        <dbReference type="Proteomes" id="UP001163882"/>
    </source>
</evidence>
<dbReference type="InterPro" id="IPR025589">
    <property type="entry name" value="Toprim_C_rpt"/>
</dbReference>
<dbReference type="InterPro" id="IPR005733">
    <property type="entry name" value="TopoI_bac-type"/>
</dbReference>
<feature type="compositionally biased region" description="Polar residues" evidence="11">
    <location>
        <begin position="260"/>
        <end position="273"/>
    </location>
</feature>
<feature type="region of interest" description="Disordered" evidence="11">
    <location>
        <begin position="340"/>
        <end position="360"/>
    </location>
</feature>
<feature type="site" description="Interaction with DNA" evidence="10">
    <location>
        <position position="146"/>
    </location>
</feature>
<keyword evidence="7 10" id="KW-0799">Topoisomerase</keyword>
<dbReference type="Pfam" id="PF01131">
    <property type="entry name" value="Topoisom_bac"/>
    <property type="match status" value="1"/>
</dbReference>
<gene>
    <name evidence="10 14" type="primary">topA</name>
    <name evidence="14" type="ORF">OF122_09675</name>
</gene>
<sequence>MKVVIVESPAKAKTINKYLGKDFEVLASFGHVRDLPAKDGSVRPDDDFAMSWEVDSNSKKRLADITRALKGADELILATDPDREGEAISWHLLDALKAKKAIKADMPVKRVVFNAITKDAVTNAMQHPRDIDAPLVDAYLARRALDYLVGFTLSPILWRKLPGSRSAGRVQSVALRLVTEREEEIERFKPQEYWSVIPTLNQSGKSFATRLHSVDGDKTDKLAIKTGEDAQGLKTAIEKGNFKVASVDKKPTKRNPYAPFTTSTLQQDASSRLSLSPSRTMQIAQRLYEDGLITYMRTDAVQMAPEAIEAARRVIGKEFGTEYVPEKPRLYQTKAKNAQEAHEAIRPTDLGKHPDTLRNLDPDQHKIYQLIWRRALASQMRSAEIERTTADIDVVAAGRAITLRATGSVVTFPGFLGVYGVEKTDEDDEDGKDLPALNVGDTPALEKVEIDQHFTQPPARYTEASLIKKMEELGIGRPSTYAATLGTLRDRDYIRIDKRAIVPEDRGRLVTAFLQSFFTKYVEYGFTAGLEEELDEISAGRIDYKEVLRRFWKDFSHQADEIKDLRVSEVLDALNDLLGHHIFPERPDGTDPRLCPTCGTGQLSLKLGKYGAFIGCSNYPECRHTQQLAESATGQASEAAQGDGVLGTDPETGSEIYLKTGRFGPYVQLGEDAKDAKRSSIPKGWDAGAMDLEKALKLLSLPREVGLHPEDGKPITAGIGRYGPFVLHEKTYANLPDVEEVFTVGLNRAVDLIAQKRAGGGRGGRGAAVAAIQTFEHDDGPITVRAGRYGPYVNQGKVNATLPKDLAPEAVTLEKALELIVAKGGSKSKAKAKPKAAAKKPAAKKPATKKTTTKKPAAKKKAEV</sequence>
<dbReference type="NCBIfam" id="TIGR01051">
    <property type="entry name" value="topA_bact"/>
    <property type="match status" value="1"/>
</dbReference>
<dbReference type="SUPFAM" id="SSF56712">
    <property type="entry name" value="Prokaryotic type I DNA topoisomerase"/>
    <property type="match status" value="1"/>
</dbReference>
<dbReference type="InterPro" id="IPR023405">
    <property type="entry name" value="Topo_IA_core_domain"/>
</dbReference>
<reference evidence="14" key="1">
    <citation type="submission" date="2022-10" db="EMBL/GenBank/DDBJ databases">
        <title>YIM 151497 complete genome.</title>
        <authorList>
            <person name="Chen X."/>
        </authorList>
    </citation>
    <scope>NUCLEOTIDE SEQUENCE</scope>
    <source>
        <strain evidence="14">YIM 151497</strain>
    </source>
</reference>
<dbReference type="GO" id="GO:0003917">
    <property type="term" value="F:DNA topoisomerase type I (single strand cut, ATP-independent) activity"/>
    <property type="evidence" value="ECO:0007669"/>
    <property type="project" value="UniProtKB-EC"/>
</dbReference>
<dbReference type="InterPro" id="IPR006171">
    <property type="entry name" value="TOPRIM_dom"/>
</dbReference>
<evidence type="ECO:0000256" key="4">
    <source>
        <dbReference type="ARBA" id="ARBA00022771"/>
    </source>
</evidence>
<organism evidence="14 15">
    <name type="scientific">Pelagibacterium flavum</name>
    <dbReference type="NCBI Taxonomy" id="2984530"/>
    <lineage>
        <taxon>Bacteria</taxon>
        <taxon>Pseudomonadati</taxon>
        <taxon>Pseudomonadota</taxon>
        <taxon>Alphaproteobacteria</taxon>
        <taxon>Hyphomicrobiales</taxon>
        <taxon>Devosiaceae</taxon>
        <taxon>Pelagibacterium</taxon>
    </lineage>
</organism>
<keyword evidence="4" id="KW-0863">Zinc-finger</keyword>
<feature type="region of interest" description="Disordered" evidence="11">
    <location>
        <begin position="249"/>
        <end position="273"/>
    </location>
</feature>
<evidence type="ECO:0000256" key="7">
    <source>
        <dbReference type="ARBA" id="ARBA00023029"/>
    </source>
</evidence>
<dbReference type="InterPro" id="IPR013826">
    <property type="entry name" value="Topo_IA_cen_sub3"/>
</dbReference>
<dbReference type="InterPro" id="IPR013497">
    <property type="entry name" value="Topo_IA_cen"/>
</dbReference>
<comment type="similarity">
    <text evidence="2 10">Belongs to the type IA topoisomerase family.</text>
</comment>
<evidence type="ECO:0000256" key="9">
    <source>
        <dbReference type="ARBA" id="ARBA00023235"/>
    </source>
</evidence>
<feature type="region of interest" description="Disordered" evidence="11">
    <location>
        <begin position="823"/>
        <end position="864"/>
    </location>
</feature>
<feature type="site" description="Interaction with DNA" evidence="10">
    <location>
        <position position="158"/>
    </location>
</feature>
<dbReference type="EC" id="5.6.2.1" evidence="10"/>
<comment type="subunit">
    <text evidence="10">Monomer.</text>
</comment>
<protein>
    <recommendedName>
        <fullName evidence="10">DNA topoisomerase 1</fullName>
        <ecNumber evidence="10">5.6.2.1</ecNumber>
    </recommendedName>
    <alternativeName>
        <fullName evidence="10">DNA topoisomerase I</fullName>
    </alternativeName>
</protein>
<feature type="domain" description="Topo IA-type catalytic" evidence="13">
    <location>
        <begin position="132"/>
        <end position="559"/>
    </location>
</feature>
<keyword evidence="15" id="KW-1185">Reference proteome</keyword>
<dbReference type="InterPro" id="IPR000380">
    <property type="entry name" value="Topo_IA"/>
</dbReference>
<dbReference type="Pfam" id="PF01751">
    <property type="entry name" value="Toprim"/>
    <property type="match status" value="1"/>
</dbReference>
<dbReference type="SMART" id="SM00437">
    <property type="entry name" value="TOP1Ac"/>
    <property type="match status" value="1"/>
</dbReference>
<dbReference type="InterPro" id="IPR028612">
    <property type="entry name" value="Topoisom_1_IA"/>
</dbReference>
<feature type="site" description="Interaction with DNA" evidence="10">
    <location>
        <position position="142"/>
    </location>
</feature>
<name>A0ABY6ITT0_9HYPH</name>
<evidence type="ECO:0000259" key="12">
    <source>
        <dbReference type="PROSITE" id="PS50880"/>
    </source>
</evidence>
<dbReference type="SUPFAM" id="SSF57783">
    <property type="entry name" value="Zinc beta-ribbon"/>
    <property type="match status" value="1"/>
</dbReference>
<feature type="domain" description="Toprim" evidence="12">
    <location>
        <begin position="1"/>
        <end position="116"/>
    </location>
</feature>
<dbReference type="PROSITE" id="PS00396">
    <property type="entry name" value="TOPO_IA_1"/>
    <property type="match status" value="1"/>
</dbReference>
<evidence type="ECO:0000256" key="10">
    <source>
        <dbReference type="HAMAP-Rule" id="MF_00952"/>
    </source>
</evidence>
<dbReference type="PANTHER" id="PTHR42785">
    <property type="entry name" value="DNA TOPOISOMERASE, TYPE IA, CORE"/>
    <property type="match status" value="1"/>
</dbReference>
<evidence type="ECO:0000256" key="2">
    <source>
        <dbReference type="ARBA" id="ARBA00009446"/>
    </source>
</evidence>
<feature type="active site" description="O-(5'-phospho-DNA)-tyrosine intermediate" evidence="10">
    <location>
        <position position="295"/>
    </location>
</feature>
<dbReference type="Proteomes" id="UP001163882">
    <property type="component" value="Chromosome"/>
</dbReference>
<dbReference type="SMART" id="SM00493">
    <property type="entry name" value="TOPRIM"/>
    <property type="match status" value="1"/>
</dbReference>
<dbReference type="SMART" id="SM00436">
    <property type="entry name" value="TOP1Bc"/>
    <property type="match status" value="1"/>
</dbReference>
<dbReference type="InterPro" id="IPR023406">
    <property type="entry name" value="Topo_IA_AS"/>
</dbReference>
<dbReference type="InterPro" id="IPR034149">
    <property type="entry name" value="TOPRIM_TopoI"/>
</dbReference>
<dbReference type="InterPro" id="IPR013824">
    <property type="entry name" value="Topo_IA_cen_sub1"/>
</dbReference>
<dbReference type="PROSITE" id="PS50880">
    <property type="entry name" value="TOPRIM"/>
    <property type="match status" value="1"/>
</dbReference>
<keyword evidence="6" id="KW-0460">Magnesium</keyword>
<dbReference type="Gene3D" id="1.10.460.10">
    <property type="entry name" value="Topoisomerase I, domain 2"/>
    <property type="match status" value="1"/>
</dbReference>
<dbReference type="InterPro" id="IPR003602">
    <property type="entry name" value="Topo_IA_DNA-bd_dom"/>
</dbReference>
<dbReference type="HAMAP" id="MF_00952">
    <property type="entry name" value="Topoisom_1_prok"/>
    <property type="match status" value="1"/>
</dbReference>
<evidence type="ECO:0000256" key="6">
    <source>
        <dbReference type="ARBA" id="ARBA00022842"/>
    </source>
</evidence>
<dbReference type="InterPro" id="IPR003601">
    <property type="entry name" value="Topo_IA_2"/>
</dbReference>
<comment type="catalytic activity">
    <reaction evidence="1 10">
        <text>ATP-independent breakage of single-stranded DNA, followed by passage and rejoining.</text>
        <dbReference type="EC" id="5.6.2.1"/>
    </reaction>
</comment>
<evidence type="ECO:0000256" key="1">
    <source>
        <dbReference type="ARBA" id="ARBA00000213"/>
    </source>
</evidence>